<accession>A0A386AX05</accession>
<dbReference type="PANTHER" id="PTHR30406">
    <property type="entry name" value="SULFATE TRANSPORT SYSTEM PERMEASE PROTEIN"/>
    <property type="match status" value="1"/>
</dbReference>
<dbReference type="SUPFAM" id="SSF161098">
    <property type="entry name" value="MetI-like"/>
    <property type="match status" value="1"/>
</dbReference>
<reference evidence="7" key="2">
    <citation type="journal article" date="2019" name="Mol. Phylogenet. Evol.">
        <title>Reassessment of the classification of bryopsidales (chlorophyta) based on chloroplast phylogenomic analyses.</title>
        <authorList>
            <person name="Cremen M.C."/>
            <person name="Leliaert F."/>
            <person name="West J."/>
            <person name="Lam D.W."/>
            <person name="Shimada S."/>
            <person name="Lopez-Bautista J.M."/>
            <person name="Verbruggen H."/>
        </authorList>
    </citation>
    <scope>NUCLEOTIDE SEQUENCE</scope>
</reference>
<evidence type="ECO:0000256" key="4">
    <source>
        <dbReference type="ARBA" id="ARBA00022989"/>
    </source>
</evidence>
<evidence type="ECO:0000256" key="6">
    <source>
        <dbReference type="SAM" id="Phobius"/>
    </source>
</evidence>
<keyword evidence="7" id="KW-0934">Plastid</keyword>
<gene>
    <name evidence="7" type="primary">cysT</name>
</gene>
<evidence type="ECO:0000256" key="3">
    <source>
        <dbReference type="ARBA" id="ARBA00022692"/>
    </source>
</evidence>
<keyword evidence="3 6" id="KW-0812">Transmembrane</keyword>
<keyword evidence="7" id="KW-0150">Chloroplast</keyword>
<dbReference type="GO" id="GO:0015419">
    <property type="term" value="F:ABC-type sulfate transporter activity"/>
    <property type="evidence" value="ECO:0007669"/>
    <property type="project" value="InterPro"/>
</dbReference>
<dbReference type="InterPro" id="IPR005667">
    <property type="entry name" value="Sulph_transpt2"/>
</dbReference>
<geneLocation type="chloroplast" evidence="7"/>
<evidence type="ECO:0000313" key="7">
    <source>
        <dbReference type="EMBL" id="AYC63888.1"/>
    </source>
</evidence>
<dbReference type="GO" id="GO:0005886">
    <property type="term" value="C:plasma membrane"/>
    <property type="evidence" value="ECO:0007669"/>
    <property type="project" value="TreeGrafter"/>
</dbReference>
<reference evidence="7" key="1">
    <citation type="submission" date="2018-07" db="EMBL/GenBank/DDBJ databases">
        <authorList>
            <person name="Quirk P.G."/>
            <person name="Krulwich T.A."/>
        </authorList>
    </citation>
    <scope>NUCLEOTIDE SEQUENCE</scope>
</reference>
<feature type="transmembrane region" description="Helical" evidence="6">
    <location>
        <begin position="5"/>
        <end position="25"/>
    </location>
</feature>
<evidence type="ECO:0000256" key="1">
    <source>
        <dbReference type="ARBA" id="ARBA00004141"/>
    </source>
</evidence>
<evidence type="ECO:0000256" key="5">
    <source>
        <dbReference type="ARBA" id="ARBA00023136"/>
    </source>
</evidence>
<proteinExistence type="predicted"/>
<evidence type="ECO:0000256" key="2">
    <source>
        <dbReference type="ARBA" id="ARBA00022448"/>
    </source>
</evidence>
<sequence length="81" mass="9458">MKLFLIFYFLTFLFLPIIIVIYNVSQNSFDYVLERALDPVAICTYQTSISLSLIACIFNTIFGFLTAWVLVRVRHVKFVIN</sequence>
<feature type="transmembrane region" description="Helical" evidence="6">
    <location>
        <begin position="45"/>
        <end position="71"/>
    </location>
</feature>
<comment type="subcellular location">
    <subcellularLocation>
        <location evidence="1">Membrane</location>
        <topology evidence="1">Multi-pass membrane protein</topology>
    </subcellularLocation>
</comment>
<keyword evidence="4 6" id="KW-1133">Transmembrane helix</keyword>
<dbReference type="EMBL" id="MH591082">
    <property type="protein sequence ID" value="AYC63888.1"/>
    <property type="molecule type" value="Genomic_DNA"/>
</dbReference>
<name>A0A386AX05_9CHLO</name>
<keyword evidence="2" id="KW-0813">Transport</keyword>
<dbReference type="PANTHER" id="PTHR30406:SF8">
    <property type="entry name" value="SULFATE TRANSPORT SYSTEM PERMEASE PROTEIN CYST"/>
    <property type="match status" value="1"/>
</dbReference>
<organism evidence="7">
    <name type="scientific">Dichotomosiphon tuberosus</name>
    <dbReference type="NCBI Taxonomy" id="118263"/>
    <lineage>
        <taxon>Eukaryota</taxon>
        <taxon>Viridiplantae</taxon>
        <taxon>Chlorophyta</taxon>
        <taxon>core chlorophytes</taxon>
        <taxon>Ulvophyceae</taxon>
        <taxon>TCBD clade</taxon>
        <taxon>Bryopsidales</taxon>
        <taxon>Halimedineae</taxon>
        <taxon>Dichotomosiphonaceae</taxon>
        <taxon>Dichotomosiphon</taxon>
    </lineage>
</organism>
<dbReference type="AlphaFoldDB" id="A0A386AX05"/>
<protein>
    <submittedName>
        <fullName evidence="7">Sulfate ABC transporter permease subunit CysT</fullName>
    </submittedName>
</protein>
<dbReference type="InterPro" id="IPR035906">
    <property type="entry name" value="MetI-like_sf"/>
</dbReference>
<keyword evidence="5 6" id="KW-0472">Membrane</keyword>